<gene>
    <name evidence="1" type="ORF">ElyMa_006672100</name>
</gene>
<dbReference type="AlphaFoldDB" id="A0AAV4ILP3"/>
<dbReference type="EMBL" id="BMAT01013375">
    <property type="protein sequence ID" value="GFS11444.1"/>
    <property type="molecule type" value="Genomic_DNA"/>
</dbReference>
<evidence type="ECO:0000313" key="1">
    <source>
        <dbReference type="EMBL" id="GFS11444.1"/>
    </source>
</evidence>
<keyword evidence="2" id="KW-1185">Reference proteome</keyword>
<comment type="caution">
    <text evidence="1">The sequence shown here is derived from an EMBL/GenBank/DDBJ whole genome shotgun (WGS) entry which is preliminary data.</text>
</comment>
<proteinExistence type="predicted"/>
<accession>A0AAV4ILP3</accession>
<protein>
    <submittedName>
        <fullName evidence="1">Uncharacterized protein</fullName>
    </submittedName>
</protein>
<dbReference type="Proteomes" id="UP000762676">
    <property type="component" value="Unassembled WGS sequence"/>
</dbReference>
<name>A0AAV4ILP3_9GAST</name>
<sequence length="77" mass="8487">MLGSFALDWTVKRLGWLAPAVHDNRQFRLALNSEVKRGSSVVSSGFPWCAGACGQVVASVCSVCRFMKTKPWPYVPQ</sequence>
<evidence type="ECO:0000313" key="2">
    <source>
        <dbReference type="Proteomes" id="UP000762676"/>
    </source>
</evidence>
<organism evidence="1 2">
    <name type="scientific">Elysia marginata</name>
    <dbReference type="NCBI Taxonomy" id="1093978"/>
    <lineage>
        <taxon>Eukaryota</taxon>
        <taxon>Metazoa</taxon>
        <taxon>Spiralia</taxon>
        <taxon>Lophotrochozoa</taxon>
        <taxon>Mollusca</taxon>
        <taxon>Gastropoda</taxon>
        <taxon>Heterobranchia</taxon>
        <taxon>Euthyneura</taxon>
        <taxon>Panpulmonata</taxon>
        <taxon>Sacoglossa</taxon>
        <taxon>Placobranchoidea</taxon>
        <taxon>Plakobranchidae</taxon>
        <taxon>Elysia</taxon>
    </lineage>
</organism>
<reference evidence="1 2" key="1">
    <citation type="journal article" date="2021" name="Elife">
        <title>Chloroplast acquisition without the gene transfer in kleptoplastic sea slugs, Plakobranchus ocellatus.</title>
        <authorList>
            <person name="Maeda T."/>
            <person name="Takahashi S."/>
            <person name="Yoshida T."/>
            <person name="Shimamura S."/>
            <person name="Takaki Y."/>
            <person name="Nagai Y."/>
            <person name="Toyoda A."/>
            <person name="Suzuki Y."/>
            <person name="Arimoto A."/>
            <person name="Ishii H."/>
            <person name="Satoh N."/>
            <person name="Nishiyama T."/>
            <person name="Hasebe M."/>
            <person name="Maruyama T."/>
            <person name="Minagawa J."/>
            <person name="Obokata J."/>
            <person name="Shigenobu S."/>
        </authorList>
    </citation>
    <scope>NUCLEOTIDE SEQUENCE [LARGE SCALE GENOMIC DNA]</scope>
</reference>